<organism evidence="2 3">
    <name type="scientific">Actinobacillus minor NM305</name>
    <dbReference type="NCBI Taxonomy" id="637911"/>
    <lineage>
        <taxon>Bacteria</taxon>
        <taxon>Pseudomonadati</taxon>
        <taxon>Pseudomonadota</taxon>
        <taxon>Gammaproteobacteria</taxon>
        <taxon>Pasteurellales</taxon>
        <taxon>Pasteurellaceae</taxon>
        <taxon>Actinobacillus</taxon>
    </lineage>
</organism>
<feature type="signal peptide" evidence="1">
    <location>
        <begin position="1"/>
        <end position="19"/>
    </location>
</feature>
<evidence type="ECO:0000313" key="3">
    <source>
        <dbReference type="Proteomes" id="UP000005532"/>
    </source>
</evidence>
<keyword evidence="1" id="KW-0732">Signal</keyword>
<dbReference type="OrthoDB" id="5688775at2"/>
<feature type="chain" id="PRO_5002956750" description="Lipoprotein" evidence="1">
    <location>
        <begin position="20"/>
        <end position="131"/>
    </location>
</feature>
<dbReference type="RefSeq" id="WP_005824026.1">
    <property type="nucleotide sequence ID" value="NZ_ACQL01000094.1"/>
</dbReference>
<dbReference type="PROSITE" id="PS51257">
    <property type="entry name" value="PROKAR_LIPOPROTEIN"/>
    <property type="match status" value="1"/>
</dbReference>
<evidence type="ECO:0000313" key="2">
    <source>
        <dbReference type="EMBL" id="EER47108.1"/>
    </source>
</evidence>
<dbReference type="AlphaFoldDB" id="C5S205"/>
<reference evidence="2 3" key="1">
    <citation type="journal article" date="2010" name="Vet. Microbiol.">
        <title>Production of haemolysins by strains of the Actinobacillus minor/porcitonsillarum complex.</title>
        <authorList>
            <person name="Arya G."/>
            <person name="Niven D.F."/>
        </authorList>
    </citation>
    <scope>NUCLEOTIDE SEQUENCE [LARGE SCALE GENOMIC DNA]</scope>
    <source>
        <strain evidence="2 3">NM305</strain>
    </source>
</reference>
<accession>C5S205</accession>
<evidence type="ECO:0000256" key="1">
    <source>
        <dbReference type="SAM" id="SignalP"/>
    </source>
</evidence>
<dbReference type="EMBL" id="ACQL01000094">
    <property type="protein sequence ID" value="EER47108.1"/>
    <property type="molecule type" value="Genomic_DNA"/>
</dbReference>
<gene>
    <name evidence="2" type="ORF">AM305_09521</name>
</gene>
<evidence type="ECO:0008006" key="4">
    <source>
        <dbReference type="Google" id="ProtNLM"/>
    </source>
</evidence>
<comment type="caution">
    <text evidence="2">The sequence shown here is derived from an EMBL/GenBank/DDBJ whole genome shotgun (WGS) entry which is preliminary data.</text>
</comment>
<name>C5S205_9PAST</name>
<dbReference type="Proteomes" id="UP000005532">
    <property type="component" value="Unassembled WGS sequence"/>
</dbReference>
<sequence>MKYKIIYLLLPAFLSACTADTQEFWDDLGKTFEPNKPRQAVSVTKGYPEPKGNYTHTTKKVAKTQQIAHGRINTTACNDLDDWYLDGFRVGKSFRSQRDVMFQQRVAYCKGSGPLGYQKNWERGFQVGIKS</sequence>
<proteinExistence type="predicted"/>
<protein>
    <recommendedName>
        <fullName evidence="4">Lipoprotein</fullName>
    </recommendedName>
</protein>